<gene>
    <name evidence="2" type="ORF">AVDCRST_MAG45-1882</name>
</gene>
<reference evidence="2" key="1">
    <citation type="submission" date="2020-02" db="EMBL/GenBank/DDBJ databases">
        <authorList>
            <person name="Meier V. D."/>
        </authorList>
    </citation>
    <scope>NUCLEOTIDE SEQUENCE</scope>
    <source>
        <strain evidence="2">AVDCRST_MAG45</strain>
    </source>
</reference>
<feature type="compositionally biased region" description="Basic residues" evidence="1">
    <location>
        <begin position="25"/>
        <end position="49"/>
    </location>
</feature>
<accession>A0A6J4T086</accession>
<feature type="compositionally biased region" description="Basic residues" evidence="1">
    <location>
        <begin position="64"/>
        <end position="76"/>
    </location>
</feature>
<feature type="non-terminal residue" evidence="2">
    <location>
        <position position="1"/>
    </location>
</feature>
<feature type="region of interest" description="Disordered" evidence="1">
    <location>
        <begin position="1"/>
        <end position="102"/>
    </location>
</feature>
<dbReference type="EMBL" id="CADCVU010000159">
    <property type="protein sequence ID" value="CAA9510544.1"/>
    <property type="molecule type" value="Genomic_DNA"/>
</dbReference>
<name>A0A6J4T086_9ACTN</name>
<evidence type="ECO:0000256" key="1">
    <source>
        <dbReference type="SAM" id="MobiDB-lite"/>
    </source>
</evidence>
<dbReference type="AlphaFoldDB" id="A0A6J4T086"/>
<proteinExistence type="predicted"/>
<feature type="compositionally biased region" description="Low complexity" evidence="1">
    <location>
        <begin position="53"/>
        <end position="63"/>
    </location>
</feature>
<feature type="non-terminal residue" evidence="2">
    <location>
        <position position="118"/>
    </location>
</feature>
<sequence length="118" mass="13422">ERWPAQHPHRPRPGVRGLRGPWRREHGRLHRRAPLHGHPRRPHLHRRAPVPRAPARALHAQRPLARHPLRRDRRRGLRDGRARPPLGHGSGHAPLGRGDRRGVVRARARVAAVPVAGV</sequence>
<evidence type="ECO:0000313" key="2">
    <source>
        <dbReference type="EMBL" id="CAA9510544.1"/>
    </source>
</evidence>
<protein>
    <submittedName>
        <fullName evidence="2">Uncharacterized protein</fullName>
    </submittedName>
</protein>
<organism evidence="2">
    <name type="scientific">uncultured Solirubrobacterales bacterium</name>
    <dbReference type="NCBI Taxonomy" id="768556"/>
    <lineage>
        <taxon>Bacteria</taxon>
        <taxon>Bacillati</taxon>
        <taxon>Actinomycetota</taxon>
        <taxon>Thermoleophilia</taxon>
        <taxon>Solirubrobacterales</taxon>
        <taxon>environmental samples</taxon>
    </lineage>
</organism>